<evidence type="ECO:0000259" key="3">
    <source>
        <dbReference type="Pfam" id="PF04324"/>
    </source>
</evidence>
<dbReference type="PANTHER" id="PTHR42949">
    <property type="entry name" value="ANAEROBIC GLYCEROL-3-PHOSPHATE DEHYDROGENASE SUBUNIT B"/>
    <property type="match status" value="1"/>
</dbReference>
<dbReference type="PANTHER" id="PTHR42949:SF3">
    <property type="entry name" value="ANAEROBIC GLYCEROL-3-PHOSPHATE DEHYDROGENASE SUBUNIT B"/>
    <property type="match status" value="1"/>
</dbReference>
<dbReference type="Gene3D" id="3.50.50.60">
    <property type="entry name" value="FAD/NAD(P)-binding domain"/>
    <property type="match status" value="3"/>
</dbReference>
<proteinExistence type="predicted"/>
<dbReference type="CDD" id="cd19946">
    <property type="entry name" value="GlpA-like_Fer2_BFD-like"/>
    <property type="match status" value="1"/>
</dbReference>
<dbReference type="InterPro" id="IPR007419">
    <property type="entry name" value="BFD-like_2Fe2S-bd_dom"/>
</dbReference>
<dbReference type="RefSeq" id="WP_406853879.1">
    <property type="nucleotide sequence ID" value="NZ_CP157484.1"/>
</dbReference>
<organism evidence="5">
    <name type="scientific">Alsobacter sp. KACC 23698</name>
    <dbReference type="NCBI Taxonomy" id="3149229"/>
    <lineage>
        <taxon>Bacteria</taxon>
        <taxon>Pseudomonadati</taxon>
        <taxon>Pseudomonadota</taxon>
        <taxon>Alphaproteobacteria</taxon>
        <taxon>Hyphomicrobiales</taxon>
        <taxon>Alsobacteraceae</taxon>
        <taxon>Alsobacter</taxon>
    </lineage>
</organism>
<dbReference type="EMBL" id="CP157484">
    <property type="protein sequence ID" value="XBO37056.1"/>
    <property type="molecule type" value="Genomic_DNA"/>
</dbReference>
<dbReference type="PIRSF" id="PIRSF037495">
    <property type="entry name" value="Opine_OX_OoxA/HcnB"/>
    <property type="match status" value="1"/>
</dbReference>
<dbReference type="Pfam" id="PF07992">
    <property type="entry name" value="Pyr_redox_2"/>
    <property type="match status" value="1"/>
</dbReference>
<dbReference type="InterPro" id="IPR036188">
    <property type="entry name" value="FAD/NAD-bd_sf"/>
</dbReference>
<evidence type="ECO:0000256" key="2">
    <source>
        <dbReference type="SAM" id="MobiDB-lite"/>
    </source>
</evidence>
<dbReference type="InterPro" id="IPR017224">
    <property type="entry name" value="Opine_Oxase_asu/HCN_bsu"/>
</dbReference>
<dbReference type="GO" id="GO:0016491">
    <property type="term" value="F:oxidoreductase activity"/>
    <property type="evidence" value="ECO:0007669"/>
    <property type="project" value="UniProtKB-KW"/>
</dbReference>
<evidence type="ECO:0000259" key="4">
    <source>
        <dbReference type="Pfam" id="PF07992"/>
    </source>
</evidence>
<evidence type="ECO:0000256" key="1">
    <source>
        <dbReference type="ARBA" id="ARBA00023002"/>
    </source>
</evidence>
<dbReference type="PRINTS" id="PR00368">
    <property type="entry name" value="FADPNR"/>
</dbReference>
<evidence type="ECO:0000313" key="5">
    <source>
        <dbReference type="EMBL" id="XBO37056.1"/>
    </source>
</evidence>
<dbReference type="InterPro" id="IPR041854">
    <property type="entry name" value="BFD-like_2Fe2S-bd_dom_sf"/>
</dbReference>
<feature type="domain" description="BFD-like [2Fe-2S]-binding" evidence="3">
    <location>
        <begin position="378"/>
        <end position="430"/>
    </location>
</feature>
<sequence length="459" mass="48056">MADAANHGPVVAIVGAGPAGLRAAEALALAGLRPVLFDEAPRPGGQIYRRPPPGAERPGRDLYGLEAGKAAALHALLPALGERIDHRASTLVWNVHENRLDTLCDGAFGELAFDRLILATGAMDRVIPFPGWTLPGVFTLGGAQIALKAQGVSIGRRVALVGAGPLLPLVAWQYAKAGAQIAAVLDATPFSAKLRNAAGLAAEPLTLAKGLYYTVRTALRGARRASGVRAIRAEGAGRVEALSWVGADGREHRVACDAVGASFGLRSETQLADLAGCRFAFDEQTRQWTPQRKPDGRSSRPGVYLAGDGSGVGGADVAELQGRRTALAVLEDMGRPVHAAEVARLDQALARQARFRAALEAAYPYPDHLIAALPDDEILCRCEGVTAGALRDAVRGKSATEVNRVKAFTRIGMGRCQGRVCGHAAAELVARELGRPPAEAGRLRGQPPVKPIPVLGAPR</sequence>
<dbReference type="SUPFAM" id="SSF51905">
    <property type="entry name" value="FAD/NAD(P)-binding domain"/>
    <property type="match status" value="1"/>
</dbReference>
<keyword evidence="1" id="KW-0560">Oxidoreductase</keyword>
<dbReference type="InterPro" id="IPR023753">
    <property type="entry name" value="FAD/NAD-binding_dom"/>
</dbReference>
<name>A0AAU7JA48_9HYPH</name>
<dbReference type="AlphaFoldDB" id="A0AAU7JA48"/>
<reference evidence="5" key="1">
    <citation type="submission" date="2024-05" db="EMBL/GenBank/DDBJ databases">
        <authorList>
            <person name="Kim S."/>
            <person name="Heo J."/>
            <person name="Choi H."/>
            <person name="Choi Y."/>
            <person name="Kwon S.-W."/>
            <person name="Kim Y."/>
        </authorList>
    </citation>
    <scope>NUCLEOTIDE SEQUENCE</scope>
    <source>
        <strain evidence="5">KACC 23698</strain>
    </source>
</reference>
<protein>
    <submittedName>
        <fullName evidence="5">NAD(P)/FAD-dependent oxidoreductase</fullName>
    </submittedName>
</protein>
<feature type="region of interest" description="Disordered" evidence="2">
    <location>
        <begin position="438"/>
        <end position="459"/>
    </location>
</feature>
<feature type="domain" description="FAD/NAD(P)-binding" evidence="4">
    <location>
        <begin position="11"/>
        <end position="322"/>
    </location>
</feature>
<accession>A0AAU7JA48</accession>
<dbReference type="InterPro" id="IPR051691">
    <property type="entry name" value="Metab_Enz_Cyan_OpOx_G3PDH"/>
</dbReference>
<dbReference type="Pfam" id="PF04324">
    <property type="entry name" value="Fer2_BFD"/>
    <property type="match status" value="1"/>
</dbReference>
<dbReference type="Gene3D" id="1.10.10.1100">
    <property type="entry name" value="BFD-like [2Fe-2S]-binding domain"/>
    <property type="match status" value="1"/>
</dbReference>
<gene>
    <name evidence="5" type="ORF">ABEG18_15075</name>
</gene>
<dbReference type="PRINTS" id="PR00411">
    <property type="entry name" value="PNDRDTASEI"/>
</dbReference>